<reference evidence="6" key="1">
    <citation type="submission" date="2020-05" db="EMBL/GenBank/DDBJ databases">
        <title>Chitinophaga laudate sp. nov., isolated from a tropical peat swamp.</title>
        <authorList>
            <person name="Goh C.B.S."/>
            <person name="Lee M.S."/>
            <person name="Parimannan S."/>
            <person name="Pasbakhsh P."/>
            <person name="Yule C.M."/>
            <person name="Rajandas H."/>
            <person name="Loke S."/>
            <person name="Croft L."/>
            <person name="Tan J.B.L."/>
        </authorList>
    </citation>
    <scope>NUCLEOTIDE SEQUENCE</scope>
    <source>
        <strain evidence="6">Mgbs1</strain>
    </source>
</reference>
<name>A0A9Q5D9Y9_9BACT</name>
<feature type="domain" description="Tetracyclin repressor-like C-terminal" evidence="5">
    <location>
        <begin position="86"/>
        <end position="182"/>
    </location>
</feature>
<gene>
    <name evidence="6" type="ORF">ECE50_006295</name>
</gene>
<dbReference type="GO" id="GO:0003677">
    <property type="term" value="F:DNA binding"/>
    <property type="evidence" value="ECO:0007669"/>
    <property type="project" value="UniProtKB-KW"/>
</dbReference>
<dbReference type="Pfam" id="PF16925">
    <property type="entry name" value="TetR_C_13"/>
    <property type="match status" value="1"/>
</dbReference>
<dbReference type="PANTHER" id="PTHR47506:SF10">
    <property type="entry name" value="TRANSCRIPTIONAL REGULATORY PROTEIN"/>
    <property type="match status" value="1"/>
</dbReference>
<evidence type="ECO:0000256" key="1">
    <source>
        <dbReference type="ARBA" id="ARBA00023015"/>
    </source>
</evidence>
<dbReference type="InterPro" id="IPR001647">
    <property type="entry name" value="HTH_TetR"/>
</dbReference>
<protein>
    <submittedName>
        <fullName evidence="6">TetR/AcrR family transcriptional regulator</fullName>
    </submittedName>
</protein>
<dbReference type="AlphaFoldDB" id="A0A9Q5D9Y9"/>
<dbReference type="SUPFAM" id="SSF48498">
    <property type="entry name" value="Tetracyclin repressor-like, C-terminal domain"/>
    <property type="match status" value="1"/>
</dbReference>
<dbReference type="Gene3D" id="1.10.357.10">
    <property type="entry name" value="Tetracycline Repressor, domain 2"/>
    <property type="match status" value="1"/>
</dbReference>
<dbReference type="EMBL" id="RIAR02000001">
    <property type="protein sequence ID" value="NSL86430.1"/>
    <property type="molecule type" value="Genomic_DNA"/>
</dbReference>
<organism evidence="6 7">
    <name type="scientific">Chitinophaga solisilvae</name>
    <dbReference type="NCBI Taxonomy" id="1233460"/>
    <lineage>
        <taxon>Bacteria</taxon>
        <taxon>Pseudomonadati</taxon>
        <taxon>Bacteroidota</taxon>
        <taxon>Chitinophagia</taxon>
        <taxon>Chitinophagales</taxon>
        <taxon>Chitinophagaceae</taxon>
        <taxon>Chitinophaga</taxon>
    </lineage>
</organism>
<dbReference type="PANTHER" id="PTHR47506">
    <property type="entry name" value="TRANSCRIPTIONAL REGULATORY PROTEIN"/>
    <property type="match status" value="1"/>
</dbReference>
<evidence type="ECO:0000256" key="3">
    <source>
        <dbReference type="ARBA" id="ARBA00023163"/>
    </source>
</evidence>
<keyword evidence="3" id="KW-0804">Transcription</keyword>
<dbReference type="Proteomes" id="UP000281028">
    <property type="component" value="Unassembled WGS sequence"/>
</dbReference>
<accession>A0A9Q5D9Y9</accession>
<keyword evidence="1" id="KW-0805">Transcription regulation</keyword>
<evidence type="ECO:0000313" key="6">
    <source>
        <dbReference type="EMBL" id="NSL86430.1"/>
    </source>
</evidence>
<evidence type="ECO:0000256" key="2">
    <source>
        <dbReference type="ARBA" id="ARBA00023125"/>
    </source>
</evidence>
<dbReference type="Pfam" id="PF00440">
    <property type="entry name" value="TetR_N"/>
    <property type="match status" value="1"/>
</dbReference>
<evidence type="ECO:0000313" key="7">
    <source>
        <dbReference type="Proteomes" id="UP000281028"/>
    </source>
</evidence>
<keyword evidence="2" id="KW-0238">DNA-binding</keyword>
<feature type="domain" description="HTH tetR-type" evidence="4">
    <location>
        <begin position="14"/>
        <end position="58"/>
    </location>
</feature>
<proteinExistence type="predicted"/>
<evidence type="ECO:0000259" key="5">
    <source>
        <dbReference type="Pfam" id="PF16925"/>
    </source>
</evidence>
<keyword evidence="7" id="KW-1185">Reference proteome</keyword>
<dbReference type="SUPFAM" id="SSF46689">
    <property type="entry name" value="Homeodomain-like"/>
    <property type="match status" value="1"/>
</dbReference>
<comment type="caution">
    <text evidence="6">The sequence shown here is derived from an EMBL/GenBank/DDBJ whole genome shotgun (WGS) entry which is preliminary data.</text>
</comment>
<dbReference type="InterPro" id="IPR011075">
    <property type="entry name" value="TetR_C"/>
</dbReference>
<dbReference type="Gene3D" id="1.10.10.60">
    <property type="entry name" value="Homeodomain-like"/>
    <property type="match status" value="1"/>
</dbReference>
<dbReference type="InterPro" id="IPR036271">
    <property type="entry name" value="Tet_transcr_reg_TetR-rel_C_sf"/>
</dbReference>
<evidence type="ECO:0000259" key="4">
    <source>
        <dbReference type="Pfam" id="PF00440"/>
    </source>
</evidence>
<dbReference type="InterPro" id="IPR009057">
    <property type="entry name" value="Homeodomain-like_sf"/>
</dbReference>
<sequence length="194" mass="21563">MAGRSRIFDEQRVIQLATAVFWEKGYEATSTDDLQAAMGIGKGSFYNAFPGGKREVFEKALDHFNTAAFEQLQQQVAVSKKPVYAILEFFRNIASDNRHTHMKGCLMGNTIAELSNVDKGLEQKAARRLQQMEALFREVITAAQLNGDLTTKAPADLLARHLLNLWNGLGITRRMYPTQAGLASLIEMNLAVIS</sequence>